<feature type="compositionally biased region" description="Low complexity" evidence="1">
    <location>
        <begin position="194"/>
        <end position="228"/>
    </location>
</feature>
<feature type="compositionally biased region" description="Low complexity" evidence="1">
    <location>
        <begin position="491"/>
        <end position="503"/>
    </location>
</feature>
<feature type="region of interest" description="Disordered" evidence="1">
    <location>
        <begin position="491"/>
        <end position="510"/>
    </location>
</feature>
<gene>
    <name evidence="2" type="ORF">SAMN05216548_114135</name>
</gene>
<dbReference type="STRING" id="1855383.SAMN05216548_114135"/>
<keyword evidence="3" id="KW-1185">Reference proteome</keyword>
<feature type="compositionally biased region" description="Basic and acidic residues" evidence="1">
    <location>
        <begin position="368"/>
        <end position="377"/>
    </location>
</feature>
<dbReference type="AlphaFoldDB" id="A0A1H9N198"/>
<dbReference type="Proteomes" id="UP000199647">
    <property type="component" value="Unassembled WGS sequence"/>
</dbReference>
<dbReference type="RefSeq" id="WP_092498655.1">
    <property type="nucleotide sequence ID" value="NZ_FOFG01000014.1"/>
</dbReference>
<name>A0A1H9N198_9HYPH</name>
<dbReference type="Gene3D" id="2.10.10.20">
    <property type="entry name" value="Carbohydrate-binding module superfamily 5/12"/>
    <property type="match status" value="1"/>
</dbReference>
<feature type="compositionally biased region" description="Low complexity" evidence="1">
    <location>
        <begin position="280"/>
        <end position="367"/>
    </location>
</feature>
<sequence length="922" mass="89517">MSGVAVLESFYDVELSGNGDTILQSEEPGFQIIMEDGGPRGEKGDTGNTGPVPWSAAKAWAASTSYVIGPPASLVTFGGSLYVCATAHKSGTAFDASKWTLMASKGDKGDTGDITPELQGLADSSTKAASAALLSEQHAAASETAAASSSDAAAKSASAANDNKVASAASADAARGSKEAAADSAAAADERAAAAATSATDAQKSADASAESADAAHGSEEAVAASAKAAHDSEEAAAASADSARGSAEASASSAGAAKDSENASAASASAAHGSEDAAAKSAVAAKNSETAASTSATAAQGSADASANSAANSKGSEDASAASASAAASSEKGAASSAAAAKGSENASAASAAAAQTSEENSAAHDAAAENARDAARASADAAGVSAGAASDSADAAHGSEEAASGSAAAAHDSADAASGSATAANDSAQAAAGSAGAAHDSEKAAAASATAASGSASAAATSAAEAKASEESGAGYAAAAKNSQDAANASAEAAAQSEQNASGFADRAEAAAKEAETIADGGVLTFANRAGHVVPEQGDYDEFYYPRDDVDQALAGKLNSNAFSGTSAIIGGTGTGYIRPRELAAVKNVANGYAGLDADGKVPAAQLPVAPVTKVAGRTGDIILVAEDIGDLPDVLAAKAPLQDPDFSGVAKGDTPVPGTSSRQFATTEFVALALASAVAGIMGGIAPETLDTINELAAKVQDEDSALAALITTVGQKLAKDQNLADLTDVATALTNLGASSIGKALFGAASQAAARSAIGAAATSDIPSTSGFMKGSNNLSELTSAASALSNLGISSFIKTLLDDTTAATARSTLGAAADADMPSASHSSNQYYFTIGSLTAYFVHVGGTTDSNGNVTFTFPRTFSQCIPIVAMNNSYIWSYSITSYSTSKMVVTFYNSNSYTPVQNSSVGVNYLVIGY</sequence>
<reference evidence="2 3" key="1">
    <citation type="submission" date="2016-10" db="EMBL/GenBank/DDBJ databases">
        <authorList>
            <person name="de Groot N.N."/>
        </authorList>
    </citation>
    <scope>NUCLEOTIDE SEQUENCE [LARGE SCALE GENOMIC DNA]</scope>
    <source>
        <strain evidence="2 3">A52C2</strain>
    </source>
</reference>
<feature type="compositionally biased region" description="Low complexity" evidence="1">
    <location>
        <begin position="378"/>
        <end position="423"/>
    </location>
</feature>
<accession>A0A1H9N198</accession>
<organism evidence="2 3">
    <name type="scientific">Faunimonas pinastri</name>
    <dbReference type="NCBI Taxonomy" id="1855383"/>
    <lineage>
        <taxon>Bacteria</taxon>
        <taxon>Pseudomonadati</taxon>
        <taxon>Pseudomonadota</taxon>
        <taxon>Alphaproteobacteria</taxon>
        <taxon>Hyphomicrobiales</taxon>
        <taxon>Afifellaceae</taxon>
        <taxon>Faunimonas</taxon>
    </lineage>
</organism>
<protein>
    <submittedName>
        <fullName evidence="2">Uncharacterized protein</fullName>
    </submittedName>
</protein>
<evidence type="ECO:0000313" key="3">
    <source>
        <dbReference type="Proteomes" id="UP000199647"/>
    </source>
</evidence>
<dbReference type="OrthoDB" id="9810174at2"/>
<feature type="compositionally biased region" description="Low complexity" evidence="1">
    <location>
        <begin position="236"/>
        <end position="273"/>
    </location>
</feature>
<evidence type="ECO:0000313" key="2">
    <source>
        <dbReference type="EMBL" id="SER29557.1"/>
    </source>
</evidence>
<feature type="region of interest" description="Disordered" evidence="1">
    <location>
        <begin position="194"/>
        <end position="423"/>
    </location>
</feature>
<evidence type="ECO:0000256" key="1">
    <source>
        <dbReference type="SAM" id="MobiDB-lite"/>
    </source>
</evidence>
<proteinExistence type="predicted"/>
<dbReference type="EMBL" id="FOFG01000014">
    <property type="protein sequence ID" value="SER29557.1"/>
    <property type="molecule type" value="Genomic_DNA"/>
</dbReference>